<keyword evidence="8" id="KW-1185">Reference proteome</keyword>
<dbReference type="GO" id="GO:0007169">
    <property type="term" value="P:cell surface receptor protein tyrosine kinase signaling pathway"/>
    <property type="evidence" value="ECO:0007669"/>
    <property type="project" value="TreeGrafter"/>
</dbReference>
<evidence type="ECO:0000256" key="1">
    <source>
        <dbReference type="ARBA" id="ARBA00004496"/>
    </source>
</evidence>
<dbReference type="Gene3D" id="1.20.120.830">
    <property type="entry name" value="Serine-rich domain"/>
    <property type="match status" value="1"/>
</dbReference>
<feature type="region of interest" description="Disordered" evidence="4">
    <location>
        <begin position="286"/>
        <end position="312"/>
    </location>
</feature>
<evidence type="ECO:0000256" key="2">
    <source>
        <dbReference type="ARBA" id="ARBA00022490"/>
    </source>
</evidence>
<dbReference type="eggNOG" id="ENOG502QQHE">
    <property type="taxonomic scope" value="Eukaryota"/>
</dbReference>
<dbReference type="GO" id="GO:0016477">
    <property type="term" value="P:cell migration"/>
    <property type="evidence" value="ECO:0007669"/>
    <property type="project" value="TreeGrafter"/>
</dbReference>
<dbReference type="FunFam" id="1.20.120.230:FF:000001">
    <property type="entry name" value="Breast cancer anti-estrogen resistance 1"/>
    <property type="match status" value="1"/>
</dbReference>
<keyword evidence="3" id="KW-0597">Phosphoprotein</keyword>
<comment type="subcellular location">
    <subcellularLocation>
        <location evidence="1">Cytoplasm</location>
    </subcellularLocation>
</comment>
<dbReference type="InterPro" id="IPR037362">
    <property type="entry name" value="CAS_fam"/>
</dbReference>
<name>H2ZVQ3_LATCH</name>
<accession>H2ZVQ3</accession>
<dbReference type="STRING" id="7897.ENSLACP00000001474"/>
<organism evidence="7 8">
    <name type="scientific">Latimeria chalumnae</name>
    <name type="common">Coelacanth</name>
    <dbReference type="NCBI Taxonomy" id="7897"/>
    <lineage>
        <taxon>Eukaryota</taxon>
        <taxon>Metazoa</taxon>
        <taxon>Chordata</taxon>
        <taxon>Craniata</taxon>
        <taxon>Vertebrata</taxon>
        <taxon>Euteleostomi</taxon>
        <taxon>Coelacanthiformes</taxon>
        <taxon>Coelacanthidae</taxon>
        <taxon>Latimeria</taxon>
    </lineage>
</organism>
<dbReference type="PANTHER" id="PTHR10654">
    <property type="entry name" value="CAS SCAFFOLDING PROTEIN"/>
    <property type="match status" value="1"/>
</dbReference>
<reference evidence="7" key="2">
    <citation type="submission" date="2025-08" db="UniProtKB">
        <authorList>
            <consortium name="Ensembl"/>
        </authorList>
    </citation>
    <scope>IDENTIFICATION</scope>
</reference>
<dbReference type="InterPro" id="IPR038319">
    <property type="entry name" value="Serine_rich_sf"/>
</dbReference>
<dbReference type="EMBL" id="AFYH01241998">
    <property type="status" value="NOT_ANNOTATED_CDS"/>
    <property type="molecule type" value="Genomic_DNA"/>
</dbReference>
<dbReference type="Proteomes" id="UP000008672">
    <property type="component" value="Unassembled WGS sequence"/>
</dbReference>
<dbReference type="InParanoid" id="H2ZVQ3"/>
<feature type="compositionally biased region" description="Low complexity" evidence="4">
    <location>
        <begin position="163"/>
        <end position="178"/>
    </location>
</feature>
<evidence type="ECO:0000256" key="3">
    <source>
        <dbReference type="ARBA" id="ARBA00022553"/>
    </source>
</evidence>
<dbReference type="AlphaFoldDB" id="H2ZVQ3"/>
<dbReference type="GO" id="GO:0005737">
    <property type="term" value="C:cytoplasm"/>
    <property type="evidence" value="ECO:0007669"/>
    <property type="project" value="UniProtKB-SubCell"/>
</dbReference>
<sequence>VYDTPPACRRSSVNSSLLEEMYKTPRSTVQTKTEELEQNQEVYDVPSALRKNVPTNPIAEGTYDVPSSLMQLSVVASQPASPPLPPQGPSVLPPLPAEGLGDVYDVPPAFKQVPDPNQDVYAVPTNLKWTSVVQQAEENDIYDVPALIAEDSDSLIGCFSRLSASSSSSGQSKSSLESCATGRDSSLSQPMGAEPALDVVSAMETLSRLRQSVESSLAKLASGGPRGLIGCDSDAQETWEAMDSFQNALREFSIFARVAVSNSTQVSDPTLHVKLSKQLDLLEEAQSSFSGHGRTRDSTPASPKGAPNPTSDQLLSLAYQLMESLSQLASLIQGNSSLLFRRARLPSQDSLSRETVPTGSVRKGSIQDRPLPPPPVYSAEEMQEVRNEYEGIRLMEEYDYVHLQGGGSDIYVKVKVYPQKKKNLTKKTPGFFIYQFRKLLSIYHFTELFKNVLFPPPHWFLLHFPLSVLSVEDRQILQFYADQCRGHYATLIDAMDALFACVQDNQPPKLFVPHGKFVIITAHKLVFIGDTLCRLASSQDVRSRLTASGGLLCQALKVVVLATKGAALQYPSVAAVQKMVDKVTELSQHAHQFTTLLGHLSSL</sequence>
<dbReference type="Bgee" id="ENSLACG00000001318">
    <property type="expression patterns" value="Expressed in mesonephros and 1 other cell type or tissue"/>
</dbReference>
<feature type="region of interest" description="Disordered" evidence="4">
    <location>
        <begin position="1"/>
        <end position="39"/>
    </location>
</feature>
<feature type="region of interest" description="Disordered" evidence="4">
    <location>
        <begin position="349"/>
        <end position="377"/>
    </location>
</feature>
<dbReference type="EMBL" id="AFYH01242000">
    <property type="status" value="NOT_ANNOTATED_CDS"/>
    <property type="molecule type" value="Genomic_DNA"/>
</dbReference>
<dbReference type="Ensembl" id="ENSLACT00000001487.1">
    <property type="protein sequence ID" value="ENSLACP00000001474.1"/>
    <property type="gene ID" value="ENSLACG00000001318.1"/>
</dbReference>
<reference evidence="7" key="3">
    <citation type="submission" date="2025-09" db="UniProtKB">
        <authorList>
            <consortium name="Ensembl"/>
        </authorList>
    </citation>
    <scope>IDENTIFICATION</scope>
</reference>
<keyword evidence="2" id="KW-0963">Cytoplasm</keyword>
<dbReference type="GO" id="GO:0005925">
    <property type="term" value="C:focal adhesion"/>
    <property type="evidence" value="ECO:0007669"/>
    <property type="project" value="TreeGrafter"/>
</dbReference>
<dbReference type="PANTHER" id="PTHR10654:SF14">
    <property type="entry name" value="EMBRYONAL FYN-ASSOCIATED SUBSTRATE"/>
    <property type="match status" value="1"/>
</dbReference>
<dbReference type="Gene3D" id="1.20.120.230">
    <property type="entry name" value="Alpha-catenin/vinculin-like"/>
    <property type="match status" value="1"/>
</dbReference>
<dbReference type="InterPro" id="IPR014928">
    <property type="entry name" value="Serine_rich_dom"/>
</dbReference>
<evidence type="ECO:0000259" key="6">
    <source>
        <dbReference type="Pfam" id="PF12026"/>
    </source>
</evidence>
<evidence type="ECO:0000313" key="8">
    <source>
        <dbReference type="Proteomes" id="UP000008672"/>
    </source>
</evidence>
<feature type="domain" description="CAS family C-terminal" evidence="6">
    <location>
        <begin position="389"/>
        <end position="597"/>
    </location>
</feature>
<dbReference type="GO" id="GO:0005886">
    <property type="term" value="C:plasma membrane"/>
    <property type="evidence" value="ECO:0007669"/>
    <property type="project" value="TreeGrafter"/>
</dbReference>
<evidence type="ECO:0000259" key="5">
    <source>
        <dbReference type="Pfam" id="PF08824"/>
    </source>
</evidence>
<evidence type="ECO:0008006" key="9">
    <source>
        <dbReference type="Google" id="ProtNLM"/>
    </source>
</evidence>
<dbReference type="InterPro" id="IPR021901">
    <property type="entry name" value="CAS_C"/>
</dbReference>
<evidence type="ECO:0000313" key="7">
    <source>
        <dbReference type="Ensembl" id="ENSLACP00000001474.1"/>
    </source>
</evidence>
<protein>
    <recommendedName>
        <fullName evidence="9">Embryonal Fyn-associated substrate</fullName>
    </recommendedName>
</protein>
<evidence type="ECO:0000256" key="4">
    <source>
        <dbReference type="SAM" id="MobiDB-lite"/>
    </source>
</evidence>
<feature type="compositionally biased region" description="Polar residues" evidence="4">
    <location>
        <begin position="349"/>
        <end position="358"/>
    </location>
</feature>
<proteinExistence type="predicted"/>
<reference evidence="8" key="1">
    <citation type="submission" date="2011-08" db="EMBL/GenBank/DDBJ databases">
        <title>The draft genome of Latimeria chalumnae.</title>
        <authorList>
            <person name="Di Palma F."/>
            <person name="Alfoldi J."/>
            <person name="Johnson J."/>
            <person name="Berlin A."/>
            <person name="Gnerre S."/>
            <person name="Jaffe D."/>
            <person name="MacCallum I."/>
            <person name="Young S."/>
            <person name="Walker B.J."/>
            <person name="Lander E."/>
            <person name="Lindblad-Toh K."/>
        </authorList>
    </citation>
    <scope>NUCLEOTIDE SEQUENCE [LARGE SCALE GENOMIC DNA]</scope>
    <source>
        <strain evidence="8">Wild caught</strain>
    </source>
</reference>
<dbReference type="Pfam" id="PF12026">
    <property type="entry name" value="CAS_C"/>
    <property type="match status" value="1"/>
</dbReference>
<dbReference type="OMA" id="EENTARC"/>
<dbReference type="GeneTree" id="ENSGT00950000183008"/>
<feature type="region of interest" description="Disordered" evidence="4">
    <location>
        <begin position="163"/>
        <end position="192"/>
    </location>
</feature>
<dbReference type="EMBL" id="AFYH01241999">
    <property type="status" value="NOT_ANNOTATED_CDS"/>
    <property type="molecule type" value="Genomic_DNA"/>
</dbReference>
<dbReference type="CDD" id="cd11564">
    <property type="entry name" value="FAT-like_CAS_C"/>
    <property type="match status" value="1"/>
</dbReference>
<feature type="domain" description="Serine rich protein interaction" evidence="5">
    <location>
        <begin position="197"/>
        <end position="342"/>
    </location>
</feature>
<dbReference type="HOGENOM" id="CLU_017000_1_1_1"/>
<dbReference type="Pfam" id="PF08824">
    <property type="entry name" value="Serine_rich"/>
    <property type="match status" value="1"/>
</dbReference>